<evidence type="ECO:0000256" key="1">
    <source>
        <dbReference type="ARBA" id="ARBA00004167"/>
    </source>
</evidence>
<dbReference type="STRING" id="6689.A0A3R7MBH5"/>
<dbReference type="GO" id="GO:0016020">
    <property type="term" value="C:membrane"/>
    <property type="evidence" value="ECO:0007669"/>
    <property type="project" value="UniProtKB-SubCell"/>
</dbReference>
<reference evidence="7 8" key="2">
    <citation type="submission" date="2019-01" db="EMBL/GenBank/DDBJ databases">
        <title>The decoding of complex shrimp genome reveals the adaptation for benthos swimmer, frequently molting mechanism and breeding impact on genome.</title>
        <authorList>
            <person name="Sun Y."/>
            <person name="Gao Y."/>
            <person name="Yu Y."/>
        </authorList>
    </citation>
    <scope>NUCLEOTIDE SEQUENCE [LARGE SCALE GENOMIC DNA]</scope>
    <source>
        <tissue evidence="7">Muscle</tissue>
    </source>
</reference>
<evidence type="ECO:0000256" key="2">
    <source>
        <dbReference type="ARBA" id="ARBA00023136"/>
    </source>
</evidence>
<dbReference type="SUPFAM" id="SSF48726">
    <property type="entry name" value="Immunoglobulin"/>
    <property type="match status" value="5"/>
</dbReference>
<dbReference type="CDD" id="cd00096">
    <property type="entry name" value="Ig"/>
    <property type="match status" value="1"/>
</dbReference>
<evidence type="ECO:0000313" key="7">
    <source>
        <dbReference type="EMBL" id="ROT77314.1"/>
    </source>
</evidence>
<dbReference type="InterPro" id="IPR036179">
    <property type="entry name" value="Ig-like_dom_sf"/>
</dbReference>
<keyword evidence="5" id="KW-0812">Transmembrane</keyword>
<protein>
    <submittedName>
        <fullName evidence="7">Putative nephrin-like isoform X3</fullName>
    </submittedName>
</protein>
<dbReference type="SMART" id="SM00409">
    <property type="entry name" value="IG"/>
    <property type="match status" value="3"/>
</dbReference>
<dbReference type="InterPro" id="IPR003599">
    <property type="entry name" value="Ig_sub"/>
</dbReference>
<dbReference type="InterPro" id="IPR013162">
    <property type="entry name" value="CD80_C2-set"/>
</dbReference>
<dbReference type="PROSITE" id="PS50835">
    <property type="entry name" value="IG_LIKE"/>
    <property type="match status" value="3"/>
</dbReference>
<evidence type="ECO:0000256" key="4">
    <source>
        <dbReference type="SAM" id="MobiDB-lite"/>
    </source>
</evidence>
<keyword evidence="8" id="KW-1185">Reference proteome</keyword>
<dbReference type="PANTHER" id="PTHR23278">
    <property type="entry name" value="SIDESTEP PROTEIN"/>
    <property type="match status" value="1"/>
</dbReference>
<dbReference type="InterPro" id="IPR036116">
    <property type="entry name" value="FN3_sf"/>
</dbReference>
<gene>
    <name evidence="7" type="ORF">C7M84_004061</name>
</gene>
<dbReference type="SUPFAM" id="SSF49265">
    <property type="entry name" value="Fibronectin type III"/>
    <property type="match status" value="1"/>
</dbReference>
<dbReference type="Gene3D" id="2.60.40.10">
    <property type="entry name" value="Immunoglobulins"/>
    <property type="match status" value="5"/>
</dbReference>
<evidence type="ECO:0000313" key="8">
    <source>
        <dbReference type="Proteomes" id="UP000283509"/>
    </source>
</evidence>
<dbReference type="InterPro" id="IPR007110">
    <property type="entry name" value="Ig-like_dom"/>
</dbReference>
<feature type="region of interest" description="Disordered" evidence="4">
    <location>
        <begin position="634"/>
        <end position="671"/>
    </location>
</feature>
<feature type="transmembrane region" description="Helical" evidence="5">
    <location>
        <begin position="585"/>
        <end position="609"/>
    </location>
</feature>
<dbReference type="PANTHER" id="PTHR23278:SF19">
    <property type="entry name" value="OBSCURIN"/>
    <property type="match status" value="1"/>
</dbReference>
<feature type="non-terminal residue" evidence="7">
    <location>
        <position position="1"/>
    </location>
</feature>
<name>A0A3R7MBH5_PENVA</name>
<feature type="domain" description="Ig-like" evidence="6">
    <location>
        <begin position="1"/>
        <end position="62"/>
    </location>
</feature>
<dbReference type="EMBL" id="QCYY01001540">
    <property type="protein sequence ID" value="ROT77314.1"/>
    <property type="molecule type" value="Genomic_DNA"/>
</dbReference>
<dbReference type="Pfam" id="PF08205">
    <property type="entry name" value="C2-set_2"/>
    <property type="match status" value="2"/>
</dbReference>
<accession>A0A3R7MBH5</accession>
<keyword evidence="2 5" id="KW-0472">Membrane</keyword>
<dbReference type="Pfam" id="PF13927">
    <property type="entry name" value="Ig_3"/>
    <property type="match status" value="1"/>
</dbReference>
<evidence type="ECO:0000256" key="5">
    <source>
        <dbReference type="SAM" id="Phobius"/>
    </source>
</evidence>
<reference evidence="7 8" key="1">
    <citation type="submission" date="2018-04" db="EMBL/GenBank/DDBJ databases">
        <authorList>
            <person name="Zhang X."/>
            <person name="Yuan J."/>
            <person name="Li F."/>
            <person name="Xiang J."/>
        </authorList>
    </citation>
    <scope>NUCLEOTIDE SEQUENCE [LARGE SCALE GENOMIC DNA]</scope>
    <source>
        <tissue evidence="7">Muscle</tissue>
    </source>
</reference>
<keyword evidence="5" id="KW-1133">Transmembrane helix</keyword>
<keyword evidence="3" id="KW-1015">Disulfide bond</keyword>
<dbReference type="SMART" id="SM00408">
    <property type="entry name" value="IGc2"/>
    <property type="match status" value="3"/>
</dbReference>
<feature type="domain" description="Ig-like" evidence="6">
    <location>
        <begin position="278"/>
        <end position="364"/>
    </location>
</feature>
<comment type="caution">
    <text evidence="7">The sequence shown here is derived from an EMBL/GenBank/DDBJ whole genome shotgun (WGS) entry which is preliminary data.</text>
</comment>
<evidence type="ECO:0000259" key="6">
    <source>
        <dbReference type="PROSITE" id="PS50835"/>
    </source>
</evidence>
<dbReference type="Proteomes" id="UP000283509">
    <property type="component" value="Unassembled WGS sequence"/>
</dbReference>
<comment type="subcellular location">
    <subcellularLocation>
        <location evidence="1">Membrane</location>
        <topology evidence="1">Single-pass membrane protein</topology>
    </subcellularLocation>
</comment>
<dbReference type="AlphaFoldDB" id="A0A3R7MBH5"/>
<sequence>YDARNRPASHWQNPSHFQDRAVFNVETDTLMLKQSKAEDQGTYRCRVDFRTNPTLTFTTNLTVIVPPRRLTVYTDMNVEARRSVGPYLEGETLRLTCKAYGGSPPPRVTWWEGALLLDMTPEVETLDEVANTLVVPSLSRRDLNRALTCHAQNSNLTEPLTTTLTLDMNFPPLWVRFERTFEALSANVAYSIVCESAGSRPPPLVTWRLHDTILTTHTETTSHEGNLTTSELKWTPTVGDVGKVLSCQAESEKIAYPPLIVEWHLDIYCEYAITILKPGKSLNLSNIEEGDDVYFECSIQANPWVYKIIWLHELRELHHNVSAGVIISNQSLVLQRVTRAATGNYFCVASNVEGDGKSNPILLRVKYSPVCRNEQMTYHGAARYEQVNIPCELDAFPEPHSFRWTFNNSGESVEIPQTKIHRLGSRSTVSYTPNTELDYGTLLCWGTNSVGLQRHPCVFHVFPAGRPDPVHNCSGFNLSETVVNVRCVAGFDGGLPQTFVLELYEPHTNVLVANATSMVPRFVVGGLQHGMTFTAVVYSSNGKGRGEMVSFKVYTLKDVAEKRTAAVKPPPTRGSNSEQLQAGGIIAVVLGALGGLLVVAILICAVVRVRHLRREERRRRGCGRAGVRDTVVSGQDDGGGACQAKTTATGAVKEFPPPPASPRDADEKNPDVIPLSENAKFPPFRFDPNIILFIVIPVILPFFPHPL</sequence>
<proteinExistence type="predicted"/>
<organism evidence="7 8">
    <name type="scientific">Penaeus vannamei</name>
    <name type="common">Whiteleg shrimp</name>
    <name type="synonym">Litopenaeus vannamei</name>
    <dbReference type="NCBI Taxonomy" id="6689"/>
    <lineage>
        <taxon>Eukaryota</taxon>
        <taxon>Metazoa</taxon>
        <taxon>Ecdysozoa</taxon>
        <taxon>Arthropoda</taxon>
        <taxon>Crustacea</taxon>
        <taxon>Multicrustacea</taxon>
        <taxon>Malacostraca</taxon>
        <taxon>Eumalacostraca</taxon>
        <taxon>Eucarida</taxon>
        <taxon>Decapoda</taxon>
        <taxon>Dendrobranchiata</taxon>
        <taxon>Penaeoidea</taxon>
        <taxon>Penaeidae</taxon>
        <taxon>Penaeus</taxon>
    </lineage>
</organism>
<feature type="transmembrane region" description="Helical" evidence="5">
    <location>
        <begin position="686"/>
        <end position="703"/>
    </location>
</feature>
<dbReference type="InterPro" id="IPR003598">
    <property type="entry name" value="Ig_sub2"/>
</dbReference>
<feature type="domain" description="Ig-like" evidence="6">
    <location>
        <begin position="67"/>
        <end position="165"/>
    </location>
</feature>
<dbReference type="InterPro" id="IPR013783">
    <property type="entry name" value="Ig-like_fold"/>
</dbReference>
<evidence type="ECO:0000256" key="3">
    <source>
        <dbReference type="ARBA" id="ARBA00023157"/>
    </source>
</evidence>
<dbReference type="OrthoDB" id="8825892at2759"/>